<dbReference type="FunFam" id="3.30.70.270:FF:000020">
    <property type="entry name" value="Transposon Tf2-6 polyprotein-like Protein"/>
    <property type="match status" value="1"/>
</dbReference>
<feature type="domain" description="Reverse transcriptase/retrotransposon-derived protein RNase H-like" evidence="1">
    <location>
        <begin position="93"/>
        <end position="173"/>
    </location>
</feature>
<evidence type="ECO:0000313" key="3">
    <source>
        <dbReference type="RefSeq" id="XP_027103036.1"/>
    </source>
</evidence>
<dbReference type="AlphaFoldDB" id="A0A6P6VK13"/>
<dbReference type="Gene3D" id="3.30.70.270">
    <property type="match status" value="1"/>
</dbReference>
<sequence length="174" mass="19788">MLRILRSYQLYAKMSKRRFAQLRMGYLGHIISHNGVEMDVAKVECIRAWSVPDTIKSLRGFLGPTGYYRRFVQGYELICKPLTELLKKDSFCWNKTAATTFQQLKNIMSTAPVSRMPDFTKHFIVETDACNRGIGVVLIQESQLVAYLSKALSPKNLGLSIYEQLLATVMAVTK</sequence>
<keyword evidence="2" id="KW-1185">Reference proteome</keyword>
<dbReference type="RefSeq" id="XP_027103036.1">
    <property type="nucleotide sequence ID" value="XM_027247235.1"/>
</dbReference>
<dbReference type="InterPro" id="IPR051320">
    <property type="entry name" value="Viral_Replic_Matur_Polypro"/>
</dbReference>
<gene>
    <name evidence="3" type="primary">LOC113724326</name>
</gene>
<evidence type="ECO:0000259" key="1">
    <source>
        <dbReference type="Pfam" id="PF17919"/>
    </source>
</evidence>
<protein>
    <submittedName>
        <fullName evidence="3">Uncharacterized mitochondrial protein AtMg00860-like</fullName>
    </submittedName>
</protein>
<dbReference type="Pfam" id="PF17919">
    <property type="entry name" value="RT_RNaseH_2"/>
    <property type="match status" value="1"/>
</dbReference>
<dbReference type="Proteomes" id="UP001652660">
    <property type="component" value="Chromosome 2c"/>
</dbReference>
<dbReference type="InterPro" id="IPR041577">
    <property type="entry name" value="RT_RNaseH_2"/>
</dbReference>
<organism evidence="2 3">
    <name type="scientific">Coffea arabica</name>
    <name type="common">Arabian coffee</name>
    <dbReference type="NCBI Taxonomy" id="13443"/>
    <lineage>
        <taxon>Eukaryota</taxon>
        <taxon>Viridiplantae</taxon>
        <taxon>Streptophyta</taxon>
        <taxon>Embryophyta</taxon>
        <taxon>Tracheophyta</taxon>
        <taxon>Spermatophyta</taxon>
        <taxon>Magnoliopsida</taxon>
        <taxon>eudicotyledons</taxon>
        <taxon>Gunneridae</taxon>
        <taxon>Pentapetalae</taxon>
        <taxon>asterids</taxon>
        <taxon>lamiids</taxon>
        <taxon>Gentianales</taxon>
        <taxon>Rubiaceae</taxon>
        <taxon>Ixoroideae</taxon>
        <taxon>Gardenieae complex</taxon>
        <taxon>Bertiereae - Coffeeae clade</taxon>
        <taxon>Coffeeae</taxon>
        <taxon>Coffea</taxon>
    </lineage>
</organism>
<dbReference type="InterPro" id="IPR043502">
    <property type="entry name" value="DNA/RNA_pol_sf"/>
</dbReference>
<dbReference type="SUPFAM" id="SSF56672">
    <property type="entry name" value="DNA/RNA polymerases"/>
    <property type="match status" value="1"/>
</dbReference>
<dbReference type="GeneID" id="113724326"/>
<proteinExistence type="predicted"/>
<reference evidence="2" key="1">
    <citation type="journal article" date="2025" name="Foods">
        <title>Unveiling the Microbial Signatures of Arabica Coffee Cherries: Insights into Ripeness Specific Diversity, Functional Traits, and Implications for Quality and Safety.</title>
        <authorList>
            <consortium name="RefSeq"/>
            <person name="Tenea G.N."/>
            <person name="Cifuentes V."/>
            <person name="Reyes P."/>
            <person name="Cevallos-Vallejos M."/>
        </authorList>
    </citation>
    <scope>NUCLEOTIDE SEQUENCE [LARGE SCALE GENOMIC DNA]</scope>
</reference>
<dbReference type="PANTHER" id="PTHR33064">
    <property type="entry name" value="POL PROTEIN"/>
    <property type="match status" value="1"/>
</dbReference>
<name>A0A6P6VK13_COFAR</name>
<dbReference type="InterPro" id="IPR043128">
    <property type="entry name" value="Rev_trsase/Diguanyl_cyclase"/>
</dbReference>
<dbReference type="OrthoDB" id="1909920at2759"/>
<accession>A0A6P6VK13</accession>
<evidence type="ECO:0000313" key="2">
    <source>
        <dbReference type="Proteomes" id="UP001652660"/>
    </source>
</evidence>
<reference evidence="3" key="2">
    <citation type="submission" date="2025-08" db="UniProtKB">
        <authorList>
            <consortium name="RefSeq"/>
        </authorList>
    </citation>
    <scope>IDENTIFICATION</scope>
    <source>
        <tissue evidence="3">Leaves</tissue>
    </source>
</reference>
<dbReference type="PANTHER" id="PTHR33064:SF40">
    <property type="entry name" value="REVERSE TRANSCRIPTASE_RETROTRANSPOSON-DERIVED PROTEIN RNASE H-LIKE DOMAIN-CONTAINING PROTEIN"/>
    <property type="match status" value="1"/>
</dbReference>